<evidence type="ECO:0000313" key="2">
    <source>
        <dbReference type="Proteomes" id="UP000293483"/>
    </source>
</evidence>
<organism evidence="1 2">
    <name type="scientific">Acinetobacter bouvetii</name>
    <dbReference type="NCBI Taxonomy" id="202951"/>
    <lineage>
        <taxon>Bacteria</taxon>
        <taxon>Pseudomonadati</taxon>
        <taxon>Pseudomonadota</taxon>
        <taxon>Gammaproteobacteria</taxon>
        <taxon>Moraxellales</taxon>
        <taxon>Moraxellaceae</taxon>
        <taxon>Acinetobacter</taxon>
    </lineage>
</organism>
<dbReference type="STRING" id="202951.GCA_001485025_01342"/>
<dbReference type="RefSeq" id="WP_130144026.1">
    <property type="nucleotide sequence ID" value="NZ_SGSU01000002.1"/>
</dbReference>
<protein>
    <submittedName>
        <fullName evidence="1">Uncharacterized protein</fullName>
    </submittedName>
</protein>
<dbReference type="Pfam" id="PF21790">
    <property type="entry name" value="OGG"/>
    <property type="match status" value="1"/>
</dbReference>
<reference evidence="1 2" key="1">
    <citation type="submission" date="2019-02" db="EMBL/GenBank/DDBJ databases">
        <title>The Batch Genome Submission of Acinetobacter spp. strains.</title>
        <authorList>
            <person name="Qin J."/>
            <person name="Hu Y."/>
            <person name="Ye H."/>
            <person name="Wei L."/>
            <person name="Feng Y."/>
            <person name="Zong Z."/>
        </authorList>
    </citation>
    <scope>NUCLEOTIDE SEQUENCE [LARGE SCALE GENOMIC DNA]</scope>
    <source>
        <strain evidence="1 2">WCHABo060081</strain>
    </source>
</reference>
<gene>
    <name evidence="1" type="ORF">EXE25_02650</name>
</gene>
<dbReference type="EMBL" id="SGSU01000002">
    <property type="protein sequence ID" value="RZG69351.1"/>
    <property type="molecule type" value="Genomic_DNA"/>
</dbReference>
<dbReference type="Proteomes" id="UP000293483">
    <property type="component" value="Unassembled WGS sequence"/>
</dbReference>
<dbReference type="InterPro" id="IPR048868">
    <property type="entry name" value="OGG-like_put"/>
</dbReference>
<proteinExistence type="predicted"/>
<accession>A0A4Q7AZV3</accession>
<comment type="caution">
    <text evidence="1">The sequence shown here is derived from an EMBL/GenBank/DDBJ whole genome shotgun (WGS) entry which is preliminary data.</text>
</comment>
<dbReference type="AlphaFoldDB" id="A0A4Q7AZV3"/>
<evidence type="ECO:0000313" key="1">
    <source>
        <dbReference type="EMBL" id="RZG69351.1"/>
    </source>
</evidence>
<name>A0A4Q7AZV3_9GAMM</name>
<sequence>MLYLSECQLLVIRNLDPLNKSKFEYNSNRWSNLHPDLKCAAQNYCDDDISREHVIESFKKYFDHKVGVELPFVLTMIWGFADTGYGTYRTNEYYTSENVKRMQSAFMHVKEENIQQAYKILKSIKGLNISYISKLLYFSTRALGHSDYFLIFDIRVARSLIRLSCPPTLVNLIDVKPSDKFEHYSQYNVQMHQLAQQHKVSAEALEMYLFLYDE</sequence>